<gene>
    <name evidence="2" type="ORF">FJM51_19265</name>
</gene>
<dbReference type="EMBL" id="VFRP01000027">
    <property type="protein sequence ID" value="TPE47878.1"/>
    <property type="molecule type" value="Genomic_DNA"/>
</dbReference>
<dbReference type="RefSeq" id="WP_140455766.1">
    <property type="nucleotide sequence ID" value="NZ_VFRP01000027.1"/>
</dbReference>
<comment type="caution">
    <text evidence="2">The sequence shown here is derived from an EMBL/GenBank/DDBJ whole genome shotgun (WGS) entry which is preliminary data.</text>
</comment>
<reference evidence="2 3" key="1">
    <citation type="submission" date="2019-06" db="EMBL/GenBank/DDBJ databases">
        <title>A novel bacterium of genus Amaricoccus, isolated from marine sediment.</title>
        <authorList>
            <person name="Huang H."/>
            <person name="Mo K."/>
            <person name="Hu Y."/>
        </authorList>
    </citation>
    <scope>NUCLEOTIDE SEQUENCE [LARGE SCALE GENOMIC DNA]</scope>
    <source>
        <strain evidence="2 3">HB172011</strain>
    </source>
</reference>
<organism evidence="2 3">
    <name type="scientific">Amaricoccus solimangrovi</name>
    <dbReference type="NCBI Taxonomy" id="2589815"/>
    <lineage>
        <taxon>Bacteria</taxon>
        <taxon>Pseudomonadati</taxon>
        <taxon>Pseudomonadota</taxon>
        <taxon>Alphaproteobacteria</taxon>
        <taxon>Rhodobacterales</taxon>
        <taxon>Paracoccaceae</taxon>
        <taxon>Amaricoccus</taxon>
    </lineage>
</organism>
<keyword evidence="3" id="KW-1185">Reference proteome</keyword>
<name>A0A501WEN4_9RHOB</name>
<evidence type="ECO:0000313" key="2">
    <source>
        <dbReference type="EMBL" id="TPE47878.1"/>
    </source>
</evidence>
<accession>A0A501WEN4</accession>
<protein>
    <submittedName>
        <fullName evidence="2">Uncharacterized protein</fullName>
    </submittedName>
</protein>
<sequence>MTVVHPSLARARDAVFRARLLGEADTLHARLFPEARLFTIVAAAGDGFALALGGIGDPEPWDRWIYPSLRAALLTWLAWNPGDGREPAGWDEHPRTRRRAR</sequence>
<feature type="compositionally biased region" description="Basic and acidic residues" evidence="1">
    <location>
        <begin position="83"/>
        <end position="94"/>
    </location>
</feature>
<feature type="region of interest" description="Disordered" evidence="1">
    <location>
        <begin position="81"/>
        <end position="101"/>
    </location>
</feature>
<evidence type="ECO:0000256" key="1">
    <source>
        <dbReference type="SAM" id="MobiDB-lite"/>
    </source>
</evidence>
<proteinExistence type="predicted"/>
<evidence type="ECO:0000313" key="3">
    <source>
        <dbReference type="Proteomes" id="UP000319255"/>
    </source>
</evidence>
<dbReference type="AlphaFoldDB" id="A0A501WEN4"/>
<dbReference type="Proteomes" id="UP000319255">
    <property type="component" value="Unassembled WGS sequence"/>
</dbReference>